<name>K0SEA2_THAOC</name>
<evidence type="ECO:0000256" key="1">
    <source>
        <dbReference type="SAM" id="MobiDB-lite"/>
    </source>
</evidence>
<feature type="compositionally biased region" description="Polar residues" evidence="1">
    <location>
        <begin position="22"/>
        <end position="34"/>
    </location>
</feature>
<reference evidence="2 3" key="1">
    <citation type="journal article" date="2012" name="Genome Biol.">
        <title>Genome and low-iron response of an oceanic diatom adapted to chronic iron limitation.</title>
        <authorList>
            <person name="Lommer M."/>
            <person name="Specht M."/>
            <person name="Roy A.S."/>
            <person name="Kraemer L."/>
            <person name="Andreson R."/>
            <person name="Gutowska M.A."/>
            <person name="Wolf J."/>
            <person name="Bergner S.V."/>
            <person name="Schilhabel M.B."/>
            <person name="Klostermeier U.C."/>
            <person name="Beiko R.G."/>
            <person name="Rosenstiel P."/>
            <person name="Hippler M."/>
            <person name="Laroche J."/>
        </authorList>
    </citation>
    <scope>NUCLEOTIDE SEQUENCE [LARGE SCALE GENOMIC DNA]</scope>
    <source>
        <strain evidence="2 3">CCMP1005</strain>
    </source>
</reference>
<dbReference type="Proteomes" id="UP000266841">
    <property type="component" value="Unassembled WGS sequence"/>
</dbReference>
<comment type="caution">
    <text evidence="2">The sequence shown here is derived from an EMBL/GenBank/DDBJ whole genome shotgun (WGS) entry which is preliminary data.</text>
</comment>
<accession>K0SEA2</accession>
<dbReference type="EMBL" id="AGNL01018339">
    <property type="protein sequence ID" value="EJK63289.1"/>
    <property type="molecule type" value="Genomic_DNA"/>
</dbReference>
<organism evidence="2 3">
    <name type="scientific">Thalassiosira oceanica</name>
    <name type="common">Marine diatom</name>
    <dbReference type="NCBI Taxonomy" id="159749"/>
    <lineage>
        <taxon>Eukaryota</taxon>
        <taxon>Sar</taxon>
        <taxon>Stramenopiles</taxon>
        <taxon>Ochrophyta</taxon>
        <taxon>Bacillariophyta</taxon>
        <taxon>Coscinodiscophyceae</taxon>
        <taxon>Thalassiosirophycidae</taxon>
        <taxon>Thalassiosirales</taxon>
        <taxon>Thalassiosiraceae</taxon>
        <taxon>Thalassiosira</taxon>
    </lineage>
</organism>
<protein>
    <submittedName>
        <fullName evidence="2">Uncharacterized protein</fullName>
    </submittedName>
</protein>
<feature type="region of interest" description="Disordered" evidence="1">
    <location>
        <begin position="1"/>
        <end position="71"/>
    </location>
</feature>
<feature type="region of interest" description="Disordered" evidence="1">
    <location>
        <begin position="385"/>
        <end position="406"/>
    </location>
</feature>
<feature type="compositionally biased region" description="Basic and acidic residues" evidence="1">
    <location>
        <begin position="397"/>
        <end position="406"/>
    </location>
</feature>
<feature type="compositionally biased region" description="Polar residues" evidence="1">
    <location>
        <begin position="60"/>
        <end position="70"/>
    </location>
</feature>
<sequence>MMMGTSAYNTPQGGEAGPHGETISNRTTIATTPLNDDEFSSMPGDASAAVDSGSGPAPSSALTVPGGSQQRVRKEDVECDVEALVKAASFDTDHPLWREYPHFTKHSDADQLHRAILNKKAKDFAETLSRHGFRRFSEALMSSDKNTKISVYNALRYARNSFRQKEVQGTFNCAGALTVAVAGATTNAMTRANDQTSQANQATMKQAFEFSQRAINRFCESTDKNTQANQTNMKEVLSSLGKMTVENNKHQLALIELLSPSKSGGTETSGTVIPDQKKFASMVATEVVDGVVKVASAKKVRPVELFSSTQPGGTGLGFETAVAPAVPSDSPEAGTSNASITQARVNERRQLRYKTWRPEALNWQCPWGCGKAGDCGGRTKRDCEKYGDSGTHIASRPTEEQLKEIKKVRERRRKAELRAEKAKNKSL</sequence>
<keyword evidence="3" id="KW-1185">Reference proteome</keyword>
<feature type="compositionally biased region" description="Polar residues" evidence="1">
    <location>
        <begin position="1"/>
        <end position="12"/>
    </location>
</feature>
<evidence type="ECO:0000313" key="2">
    <source>
        <dbReference type="EMBL" id="EJK63289.1"/>
    </source>
</evidence>
<evidence type="ECO:0000313" key="3">
    <source>
        <dbReference type="Proteomes" id="UP000266841"/>
    </source>
</evidence>
<gene>
    <name evidence="2" type="ORF">THAOC_16065</name>
</gene>
<dbReference type="AlphaFoldDB" id="K0SEA2"/>
<proteinExistence type="predicted"/>